<dbReference type="eggNOG" id="KOG2614">
    <property type="taxonomic scope" value="Eukaryota"/>
</dbReference>
<dbReference type="AlphaFoldDB" id="W4JQ25"/>
<dbReference type="SUPFAM" id="SSF51905">
    <property type="entry name" value="FAD/NAD(P)-binding domain"/>
    <property type="match status" value="1"/>
</dbReference>
<keyword evidence="3" id="KW-0560">Oxidoreductase</keyword>
<dbReference type="EMBL" id="KI925467">
    <property type="protein sequence ID" value="ETW74981.1"/>
    <property type="molecule type" value="Genomic_DNA"/>
</dbReference>
<dbReference type="InterPro" id="IPR002938">
    <property type="entry name" value="FAD-bd"/>
</dbReference>
<evidence type="ECO:0000256" key="1">
    <source>
        <dbReference type="ARBA" id="ARBA00022630"/>
    </source>
</evidence>
<dbReference type="PRINTS" id="PR00420">
    <property type="entry name" value="RNGMNOXGNASE"/>
</dbReference>
<organism evidence="5 6">
    <name type="scientific">Heterobasidion irregulare (strain TC 32-1)</name>
    <dbReference type="NCBI Taxonomy" id="747525"/>
    <lineage>
        <taxon>Eukaryota</taxon>
        <taxon>Fungi</taxon>
        <taxon>Dikarya</taxon>
        <taxon>Basidiomycota</taxon>
        <taxon>Agaricomycotina</taxon>
        <taxon>Agaricomycetes</taxon>
        <taxon>Russulales</taxon>
        <taxon>Bondarzewiaceae</taxon>
        <taxon>Heterobasidion</taxon>
        <taxon>Heterobasidion annosum species complex</taxon>
    </lineage>
</organism>
<name>W4JQ25_HETIT</name>
<dbReference type="SUPFAM" id="SSF54373">
    <property type="entry name" value="FAD-linked reductases, C-terminal domain"/>
    <property type="match status" value="1"/>
</dbReference>
<dbReference type="RefSeq" id="XP_009553437.1">
    <property type="nucleotide sequence ID" value="XM_009555142.1"/>
</dbReference>
<evidence type="ECO:0000313" key="5">
    <source>
        <dbReference type="EMBL" id="ETW74981.1"/>
    </source>
</evidence>
<dbReference type="Proteomes" id="UP000030671">
    <property type="component" value="Unassembled WGS sequence"/>
</dbReference>
<evidence type="ECO:0000256" key="2">
    <source>
        <dbReference type="ARBA" id="ARBA00022827"/>
    </source>
</evidence>
<reference evidence="5 6" key="1">
    <citation type="journal article" date="2012" name="New Phytol.">
        <title>Insight into trade-off between wood decay and parasitism from the genome of a fungal forest pathogen.</title>
        <authorList>
            <person name="Olson A."/>
            <person name="Aerts A."/>
            <person name="Asiegbu F."/>
            <person name="Belbahri L."/>
            <person name="Bouzid O."/>
            <person name="Broberg A."/>
            <person name="Canback B."/>
            <person name="Coutinho P.M."/>
            <person name="Cullen D."/>
            <person name="Dalman K."/>
            <person name="Deflorio G."/>
            <person name="van Diepen L.T."/>
            <person name="Dunand C."/>
            <person name="Duplessis S."/>
            <person name="Durling M."/>
            <person name="Gonthier P."/>
            <person name="Grimwood J."/>
            <person name="Fossdal C.G."/>
            <person name="Hansson D."/>
            <person name="Henrissat B."/>
            <person name="Hietala A."/>
            <person name="Himmelstrand K."/>
            <person name="Hoffmeister D."/>
            <person name="Hogberg N."/>
            <person name="James T.Y."/>
            <person name="Karlsson M."/>
            <person name="Kohler A."/>
            <person name="Kues U."/>
            <person name="Lee Y.H."/>
            <person name="Lin Y.C."/>
            <person name="Lind M."/>
            <person name="Lindquist E."/>
            <person name="Lombard V."/>
            <person name="Lucas S."/>
            <person name="Lunden K."/>
            <person name="Morin E."/>
            <person name="Murat C."/>
            <person name="Park J."/>
            <person name="Raffaello T."/>
            <person name="Rouze P."/>
            <person name="Salamov A."/>
            <person name="Schmutz J."/>
            <person name="Solheim H."/>
            <person name="Stahlberg J."/>
            <person name="Velez H."/>
            <person name="de Vries R.P."/>
            <person name="Wiebenga A."/>
            <person name="Woodward S."/>
            <person name="Yakovlev I."/>
            <person name="Garbelotto M."/>
            <person name="Martin F."/>
            <person name="Grigoriev I.V."/>
            <person name="Stenlid J."/>
        </authorList>
    </citation>
    <scope>NUCLEOTIDE SEQUENCE [LARGE SCALE GENOMIC DNA]</scope>
    <source>
        <strain evidence="5 6">TC 32-1</strain>
    </source>
</reference>
<dbReference type="OrthoDB" id="417877at2759"/>
<dbReference type="GO" id="GO:0016491">
    <property type="term" value="F:oxidoreductase activity"/>
    <property type="evidence" value="ECO:0007669"/>
    <property type="project" value="UniProtKB-KW"/>
</dbReference>
<dbReference type="GO" id="GO:0044550">
    <property type="term" value="P:secondary metabolite biosynthetic process"/>
    <property type="evidence" value="ECO:0007669"/>
    <property type="project" value="TreeGrafter"/>
</dbReference>
<evidence type="ECO:0000313" key="6">
    <source>
        <dbReference type="Proteomes" id="UP000030671"/>
    </source>
</evidence>
<dbReference type="Pfam" id="PF01494">
    <property type="entry name" value="FAD_binding_3"/>
    <property type="match status" value="1"/>
</dbReference>
<protein>
    <recommendedName>
        <fullName evidence="4">FAD-binding domain-containing protein</fullName>
    </recommendedName>
</protein>
<dbReference type="InterPro" id="IPR051104">
    <property type="entry name" value="FAD_monoxygenase"/>
</dbReference>
<dbReference type="InterPro" id="IPR036188">
    <property type="entry name" value="FAD/NAD-bd_sf"/>
</dbReference>
<feature type="domain" description="FAD-binding" evidence="4">
    <location>
        <begin position="6"/>
        <end position="369"/>
    </location>
</feature>
<dbReference type="PANTHER" id="PTHR46720">
    <property type="entry name" value="HYDROXYLASE, PUTATIVE (AFU_ORTHOLOGUE AFUA_3G01460)-RELATED"/>
    <property type="match status" value="1"/>
</dbReference>
<dbReference type="GO" id="GO:0071949">
    <property type="term" value="F:FAD binding"/>
    <property type="evidence" value="ECO:0007669"/>
    <property type="project" value="InterPro"/>
</dbReference>
<keyword evidence="2" id="KW-0274">FAD</keyword>
<dbReference type="InParanoid" id="W4JQ25"/>
<dbReference type="PANTHER" id="PTHR46720:SF3">
    <property type="entry name" value="FAD-BINDING DOMAIN-CONTAINING PROTEIN-RELATED"/>
    <property type="match status" value="1"/>
</dbReference>
<sequence length="425" mass="46467">MQPFLKVAICGGGIGGLTLASFLSKKLTNGSIAVDVYETNSDIRTIGAGIAIWKRYWDVLQDLLNIENDCLERGISLPKDNGVRGPTLRKSDLSSGGHDFYSLTQGPMIISRVALLDILQTKLDSAICTIHTSKRLVCYTSTEPQDPVTLHFADGTTATADLLVGADGIHSRVRMTMFADFPIYAQPRFSGQLAYRMQADIKKNTSERLLRLSQSPGMTIWCGKGRHVTSNTLGDAIHITAYDNVSADNDGPLPDPWVLDVPVQEVSDNFRDWEPDLVSLLRSAHTASRWAIHVVNALPRFVSGKVALLGDAAHAMTPHQGLGAGQGIEDAYILCLLLAHRATTASNLMDVLEIYDRIRLPQAQRVAAQSLSNGLAYGFLLDRFEGMPLETIGQELGESVQWLMSAQGCQEEWAKAEAMMDELNL</sequence>
<dbReference type="KEGG" id="hir:HETIRDRAFT_456460"/>
<evidence type="ECO:0000256" key="3">
    <source>
        <dbReference type="ARBA" id="ARBA00023002"/>
    </source>
</evidence>
<dbReference type="HOGENOM" id="CLU_009665_6_3_1"/>
<keyword evidence="6" id="KW-1185">Reference proteome</keyword>
<accession>W4JQ25</accession>
<dbReference type="STRING" id="747525.W4JQ25"/>
<proteinExistence type="predicted"/>
<gene>
    <name evidence="5" type="ORF">HETIRDRAFT_456460</name>
</gene>
<keyword evidence="1" id="KW-0285">Flavoprotein</keyword>
<dbReference type="Gene3D" id="3.50.50.60">
    <property type="entry name" value="FAD/NAD(P)-binding domain"/>
    <property type="match status" value="1"/>
</dbReference>
<dbReference type="GeneID" id="20676744"/>
<evidence type="ECO:0000259" key="4">
    <source>
        <dbReference type="Pfam" id="PF01494"/>
    </source>
</evidence>